<feature type="signal peptide" evidence="2">
    <location>
        <begin position="1"/>
        <end position="24"/>
    </location>
</feature>
<sequence>MFSSPTMTSFICCCMLYVLHTCSAVPCMIHTSSLAGGGSSGSSVRYSSSVSTLSAVIDVHYNDENEIIVFMLPSEEGTGVMSGLKRVKSIFEDGVQPLVESYLKEADTNAIDKAVHVDGIEAFEAMEVEKGRIYVVNVSPSTPLSSLDSTISSAMVPPTSSPRVVLVTSRPLTSSYTAPLRRLSASDSTYYVYMTPNIMAGILFGILFTFCSILGFSCMNELEGQTVFVSKMPTVGREA</sequence>
<accession>A0A9W7F3A9</accession>
<evidence type="ECO:0000313" key="4">
    <source>
        <dbReference type="Proteomes" id="UP001165160"/>
    </source>
</evidence>
<keyword evidence="1" id="KW-1133">Transmembrane helix</keyword>
<proteinExistence type="predicted"/>
<organism evidence="3 4">
    <name type="scientific">Triparma verrucosa</name>
    <dbReference type="NCBI Taxonomy" id="1606542"/>
    <lineage>
        <taxon>Eukaryota</taxon>
        <taxon>Sar</taxon>
        <taxon>Stramenopiles</taxon>
        <taxon>Ochrophyta</taxon>
        <taxon>Bolidophyceae</taxon>
        <taxon>Parmales</taxon>
        <taxon>Triparmaceae</taxon>
        <taxon>Triparma</taxon>
    </lineage>
</organism>
<keyword evidence="1" id="KW-0812">Transmembrane</keyword>
<protein>
    <recommendedName>
        <fullName evidence="5">Protein BIG1</fullName>
    </recommendedName>
</protein>
<evidence type="ECO:0000256" key="2">
    <source>
        <dbReference type="SAM" id="SignalP"/>
    </source>
</evidence>
<gene>
    <name evidence="3" type="ORF">TrVE_jg11505</name>
</gene>
<dbReference type="Proteomes" id="UP001165160">
    <property type="component" value="Unassembled WGS sequence"/>
</dbReference>
<feature type="chain" id="PRO_5040818948" description="Protein BIG1" evidence="2">
    <location>
        <begin position="25"/>
        <end position="239"/>
    </location>
</feature>
<evidence type="ECO:0000313" key="3">
    <source>
        <dbReference type="EMBL" id="GMI02020.1"/>
    </source>
</evidence>
<keyword evidence="1" id="KW-0472">Membrane</keyword>
<evidence type="ECO:0008006" key="5">
    <source>
        <dbReference type="Google" id="ProtNLM"/>
    </source>
</evidence>
<dbReference type="AlphaFoldDB" id="A0A9W7F3A9"/>
<keyword evidence="2" id="KW-0732">Signal</keyword>
<name>A0A9W7F3A9_9STRA</name>
<feature type="transmembrane region" description="Helical" evidence="1">
    <location>
        <begin position="190"/>
        <end position="216"/>
    </location>
</feature>
<dbReference type="EMBL" id="BRXX01000273">
    <property type="protein sequence ID" value="GMI02020.1"/>
    <property type="molecule type" value="Genomic_DNA"/>
</dbReference>
<keyword evidence="4" id="KW-1185">Reference proteome</keyword>
<reference evidence="4" key="1">
    <citation type="journal article" date="2023" name="Commun. Biol.">
        <title>Genome analysis of Parmales, the sister group of diatoms, reveals the evolutionary specialization of diatoms from phago-mixotrophs to photoautotrophs.</title>
        <authorList>
            <person name="Ban H."/>
            <person name="Sato S."/>
            <person name="Yoshikawa S."/>
            <person name="Yamada K."/>
            <person name="Nakamura Y."/>
            <person name="Ichinomiya M."/>
            <person name="Sato N."/>
            <person name="Blanc-Mathieu R."/>
            <person name="Endo H."/>
            <person name="Kuwata A."/>
            <person name="Ogata H."/>
        </authorList>
    </citation>
    <scope>NUCLEOTIDE SEQUENCE [LARGE SCALE GENOMIC DNA]</scope>
    <source>
        <strain evidence="4">NIES 3699</strain>
    </source>
</reference>
<comment type="caution">
    <text evidence="3">The sequence shown here is derived from an EMBL/GenBank/DDBJ whole genome shotgun (WGS) entry which is preliminary data.</text>
</comment>
<evidence type="ECO:0000256" key="1">
    <source>
        <dbReference type="SAM" id="Phobius"/>
    </source>
</evidence>